<protein>
    <recommendedName>
        <fullName evidence="9">Nuclear pore complex protein Nup85</fullName>
    </recommendedName>
</protein>
<sequence>MPGNEANSLNLLPPLFEAGNLEEFQQAGQSVSLTLSPRSNSFATFATPLKTDANTRVAQDSAYDQDIYPASWDKPPTGERRTLITDTSVIFAACRSVFERAKDEGPDVMRSSENLATFRKLASDYVLHLQDSWVHATQLMSNPDGNPHFDGEHYRSLYVSLSLFRTLYLPEDGVEDVPVGDELLDWLNTHFIEPSTEDGDQLSSLEHPWEDELFWPYLTRATVRGLLKSSIFFLRSLSSHPSENLQRIADRLVGLLEKHPRQIQFSTEREFFTASRRWKDRAKALRLELDRVPEDDRNDGYENWWENVSDILGILEGREEILERVCVAVGGGWKEIVCTYGVWIDVGLRRSELPDVVGRTLSNVPPDPTDAEDSLHAELMQGRTKHALAIAAKIDNWLAAHVADLMVPIGLLDTEIDDITGLSIRDTYVLNYADYLHSDPGLWRLTVDYLCTCGDIGKEMADQILLRVPLGLGDLPSGRNRQEHGENLESEAEDGDLSGTVKELNATCFDYGREPTRRTICRIAARKLTKLKKYGLAVAYSRSAEDWLGLGHIIDSLMEEYILHGPLRYVQLIADVTPSLQELRTEIGPRGVFMHRMMFAVRYAEFHQRNVQGDRENAALDLISLFEEELAPRSWWGVVLYDAIPFLQSEHHKYLSMDAVRLLLRRLEEVSLAAKQGCGEDYLTILTQILKVGSVKDALSQLDTLRLALARYYAWSILITPRISGRTSVKVI</sequence>
<dbReference type="PANTHER" id="PTHR13373">
    <property type="entry name" value="FROUNT PROTEIN-RELATED"/>
    <property type="match status" value="1"/>
</dbReference>
<dbReference type="AlphaFoldDB" id="A0A0H2SLI0"/>
<keyword evidence="11" id="KW-1185">Reference proteome</keyword>
<keyword evidence="3 9" id="KW-0813">Transport</keyword>
<evidence type="ECO:0000256" key="6">
    <source>
        <dbReference type="ARBA" id="ARBA00023010"/>
    </source>
</evidence>
<comment type="function">
    <text evidence="9">Functions as a component of the nuclear pore complex (NPC).</text>
</comment>
<evidence type="ECO:0000256" key="5">
    <source>
        <dbReference type="ARBA" id="ARBA00022927"/>
    </source>
</evidence>
<dbReference type="PANTHER" id="PTHR13373:SF21">
    <property type="entry name" value="NUCLEAR PORE COMPLEX PROTEIN NUP85"/>
    <property type="match status" value="1"/>
</dbReference>
<accession>A0A0H2SLI0</accession>
<dbReference type="FunCoup" id="A0A0H2SLI0">
    <property type="interactions" value="83"/>
</dbReference>
<dbReference type="STRING" id="27342.A0A0H2SLI0"/>
<dbReference type="Proteomes" id="UP000053477">
    <property type="component" value="Unassembled WGS sequence"/>
</dbReference>
<organism evidence="10 11">
    <name type="scientific">Schizopora paradoxa</name>
    <dbReference type="NCBI Taxonomy" id="27342"/>
    <lineage>
        <taxon>Eukaryota</taxon>
        <taxon>Fungi</taxon>
        <taxon>Dikarya</taxon>
        <taxon>Basidiomycota</taxon>
        <taxon>Agaricomycotina</taxon>
        <taxon>Agaricomycetes</taxon>
        <taxon>Hymenochaetales</taxon>
        <taxon>Schizoporaceae</taxon>
        <taxon>Schizopora</taxon>
    </lineage>
</organism>
<comment type="similarity">
    <text evidence="2 9">Belongs to the nucleoporin Nup85 family.</text>
</comment>
<dbReference type="EMBL" id="KQ085899">
    <property type="protein sequence ID" value="KLO17911.1"/>
    <property type="molecule type" value="Genomic_DNA"/>
</dbReference>
<proteinExistence type="inferred from homology"/>
<evidence type="ECO:0000256" key="4">
    <source>
        <dbReference type="ARBA" id="ARBA00022816"/>
    </source>
</evidence>
<keyword evidence="7 9" id="KW-0906">Nuclear pore complex</keyword>
<dbReference type="GO" id="GO:0031080">
    <property type="term" value="C:nuclear pore outer ring"/>
    <property type="evidence" value="ECO:0007669"/>
    <property type="project" value="TreeGrafter"/>
</dbReference>
<keyword evidence="8 9" id="KW-0539">Nucleus</keyword>
<dbReference type="InterPro" id="IPR011502">
    <property type="entry name" value="Nucleoporin_Nup85"/>
</dbReference>
<evidence type="ECO:0000256" key="8">
    <source>
        <dbReference type="ARBA" id="ARBA00023242"/>
    </source>
</evidence>
<keyword evidence="9" id="KW-0472">Membrane</keyword>
<keyword evidence="6 9" id="KW-0811">Translocation</keyword>
<reference evidence="10 11" key="1">
    <citation type="submission" date="2015-04" db="EMBL/GenBank/DDBJ databases">
        <title>Complete genome sequence of Schizopora paradoxa KUC8140, a cosmopolitan wood degrader in East Asia.</title>
        <authorList>
            <consortium name="DOE Joint Genome Institute"/>
            <person name="Min B."/>
            <person name="Park H."/>
            <person name="Jang Y."/>
            <person name="Kim J.-J."/>
            <person name="Kim K.H."/>
            <person name="Pangilinan J."/>
            <person name="Lipzen A."/>
            <person name="Riley R."/>
            <person name="Grigoriev I.V."/>
            <person name="Spatafora J.W."/>
            <person name="Choi I.-G."/>
        </authorList>
    </citation>
    <scope>NUCLEOTIDE SEQUENCE [LARGE SCALE GENOMIC DNA]</scope>
    <source>
        <strain evidence="10 11">KUC8140</strain>
    </source>
</reference>
<dbReference type="OrthoDB" id="17644at2759"/>
<comment type="subcellular location">
    <subcellularLocation>
        <location evidence="1 9">Nucleus</location>
        <location evidence="1 9">Nuclear pore complex</location>
    </subcellularLocation>
</comment>
<evidence type="ECO:0000256" key="7">
    <source>
        <dbReference type="ARBA" id="ARBA00023132"/>
    </source>
</evidence>
<gene>
    <name evidence="10" type="ORF">SCHPADRAFT_820586</name>
</gene>
<dbReference type="GO" id="GO:0045893">
    <property type="term" value="P:positive regulation of DNA-templated transcription"/>
    <property type="evidence" value="ECO:0007669"/>
    <property type="project" value="TreeGrafter"/>
</dbReference>
<dbReference type="GO" id="GO:0017056">
    <property type="term" value="F:structural constituent of nuclear pore"/>
    <property type="evidence" value="ECO:0007669"/>
    <property type="project" value="TreeGrafter"/>
</dbReference>
<dbReference type="Pfam" id="PF07575">
    <property type="entry name" value="Nucleopor_Nup85"/>
    <property type="match status" value="2"/>
</dbReference>
<comment type="subunit">
    <text evidence="9">Component of the nuclear pore complex (NPC).</text>
</comment>
<dbReference type="GO" id="GO:0006606">
    <property type="term" value="P:protein import into nucleus"/>
    <property type="evidence" value="ECO:0007669"/>
    <property type="project" value="TreeGrafter"/>
</dbReference>
<dbReference type="GO" id="GO:0031965">
    <property type="term" value="C:nuclear membrane"/>
    <property type="evidence" value="ECO:0007669"/>
    <property type="project" value="UniProtKB-UniRule"/>
</dbReference>
<evidence type="ECO:0000256" key="1">
    <source>
        <dbReference type="ARBA" id="ARBA00004567"/>
    </source>
</evidence>
<dbReference type="GO" id="GO:0006406">
    <property type="term" value="P:mRNA export from nucleus"/>
    <property type="evidence" value="ECO:0007669"/>
    <property type="project" value="TreeGrafter"/>
</dbReference>
<name>A0A0H2SLI0_9AGAM</name>
<evidence type="ECO:0000256" key="2">
    <source>
        <dbReference type="ARBA" id="ARBA00005573"/>
    </source>
</evidence>
<keyword evidence="5 9" id="KW-0653">Protein transport</keyword>
<evidence type="ECO:0000256" key="9">
    <source>
        <dbReference type="RuleBase" id="RU365073"/>
    </source>
</evidence>
<evidence type="ECO:0000256" key="3">
    <source>
        <dbReference type="ARBA" id="ARBA00022448"/>
    </source>
</evidence>
<keyword evidence="4 9" id="KW-0509">mRNA transport</keyword>
<dbReference type="InParanoid" id="A0A0H2SLI0"/>
<evidence type="ECO:0000313" key="10">
    <source>
        <dbReference type="EMBL" id="KLO17911.1"/>
    </source>
</evidence>
<evidence type="ECO:0000313" key="11">
    <source>
        <dbReference type="Proteomes" id="UP000053477"/>
    </source>
</evidence>